<gene>
    <name evidence="10" type="primary">LOC105362345</name>
</gene>
<keyword evidence="9" id="KW-1185">Reference proteome</keyword>
<accession>A0AAJ7DVM5</accession>
<dbReference type="Proteomes" id="UP000695007">
    <property type="component" value="Unplaced"/>
</dbReference>
<feature type="region of interest" description="Disordered" evidence="6">
    <location>
        <begin position="374"/>
        <end position="396"/>
    </location>
</feature>
<evidence type="ECO:0000256" key="4">
    <source>
        <dbReference type="ARBA" id="ARBA00022833"/>
    </source>
</evidence>
<reference evidence="10" key="1">
    <citation type="submission" date="2025-08" db="UniProtKB">
        <authorList>
            <consortium name="RefSeq"/>
        </authorList>
    </citation>
    <scope>IDENTIFICATION</scope>
</reference>
<keyword evidence="1" id="KW-0479">Metal-binding</keyword>
<feature type="compositionally biased region" description="Basic residues" evidence="6">
    <location>
        <begin position="162"/>
        <end position="187"/>
    </location>
</feature>
<evidence type="ECO:0000256" key="5">
    <source>
        <dbReference type="PROSITE-ProRule" id="PRU00042"/>
    </source>
</evidence>
<feature type="domain" description="C2H2-type" evidence="7">
    <location>
        <begin position="778"/>
        <end position="806"/>
    </location>
</feature>
<evidence type="ECO:0000256" key="2">
    <source>
        <dbReference type="ARBA" id="ARBA00022737"/>
    </source>
</evidence>
<dbReference type="GeneID" id="105362345"/>
<dbReference type="Gene3D" id="2.170.270.10">
    <property type="entry name" value="SET domain"/>
    <property type="match status" value="1"/>
</dbReference>
<dbReference type="GO" id="GO:0008757">
    <property type="term" value="F:S-adenosylmethionine-dependent methyltransferase activity"/>
    <property type="evidence" value="ECO:0007669"/>
    <property type="project" value="UniProtKB-ARBA"/>
</dbReference>
<dbReference type="InterPro" id="IPR001214">
    <property type="entry name" value="SET_dom"/>
</dbReference>
<dbReference type="Pfam" id="PF21549">
    <property type="entry name" value="PRDM2_PR"/>
    <property type="match status" value="1"/>
</dbReference>
<keyword evidence="2" id="KW-0677">Repeat</keyword>
<sequence>MPKKTVKYAHLRDSTSSAEIEVTEKIKHHRSVHIGPRNGRRWFSLKKRLGLLTDDDLVVYLLDLADSIAARREDNCRENIEAWKIQCVQDKERLSIAENENVNHEVLRTELPRRSMRKLAILEESAKKEKCEKVDRLISLSNNLDKISQDTKSCSKSGSRISKTKRHKNKARHHKEKRKKRKHQKVKNSKDVIPILDNRVKEDVPWEFDSDIDSEKSPNNLAEHNLSQALEKKSNSTNLNKVLPMQTCTNATHVICPESNKIDISVNQNFLNTQYPQKQLELNVVENANTQILKAENNSNGSVKSIVDSVESSEPSTIQSEKITLYQKGIESPQVSNSENQNKKKKRSKHESNESSIMLVGLDKSYSDEVIPVQKRDKKKNKGDQMKKHRDVRKAPQNGLIIADDCQDKVTCPKDVRPIPAVDNSLCNNTLLSEGNENNGTEPPRLAIKIKLCQECNSRHLQDACPLQEPKYTIKDSISLEDWIKQYNNNLEVMKAFNSNDPMTQGYGRHTDDGFDSEEESSELYKSKMKTDCEEKQQSIDTSRPLYARDSLPECLELKLSNMDHGLGVFVKSVVPMYAQLGPLIGKPVQEMDIPDDFSMRHIWEIDLNNKTLYISTTNPLTSNWIRYVRPAETKDNRNVTVITKNGELFLVTSKSLIAGTELTYWSDSQSTTWTRKNKIDKTNCGGCNLNFIHPIYYRLHCCIFHDTNYSLTIRKYHCKICGAAVLGKDNIMKHAAQLHAGRGAYQCQYCKKFFLRLNYLEMHRTYGCSQNPQRSRPLCDFCGRKFCQPQKLKVHIKRMHSDMSEVLREFQCKLCLKLLGSRAALQRHMKEVHHKDVVGAATCDRCGKMFQNKSNLKIHMLTHSGVKPFKCKENGCKAAFTTKQCLQFHYKKVHGLSEEMMPKIERSVAYTFDAYSGGLVEDLGRGKSPKFNAGNSQDNSDSLASFDDCSSENNNASSIAELPCRSNSSSSNSSTSCNKQQQVNVESHNQISTVITRDSAVESAESDADIYGQPLELNKTNKKWITEFDPATDTPPSTLAADIYDFHENRRDETKIQSSNSTFIDEPKLGISMYRRTESASASLLVEAALDAAEREIGAVSSPILEENDRESNLYSISSDLDFKTNCAQNEHQVVQNSPETHLDTYIQDEQSTTQTRATHTPPSHLHLDYHIHRPLDYVSAANRSHSIEQYLEQDIQRVIHINQDLTSPSRYQQNLSHSHPQPHLQPESLSGDEGDSVAQNLSLPMKEKSMQQLELAKYDGLESEFALVNRDRARFEHFVVQPAGDQGLDMSARGFQQAFESQIQTSAHHHHHHHHHHRHHLYEMSERERQGVDLSRTASCMSPPTYPSPYPPYSHVDVPRVASLESASRSHHLHTSVSRIITSPQPASSMTSHLVPESLESRILSPPPPSMPAYNTAYPVGPSPYHTSRSGYHYSGYY</sequence>
<dbReference type="SUPFAM" id="SSF57667">
    <property type="entry name" value="beta-beta-alpha zinc fingers"/>
    <property type="match status" value="3"/>
</dbReference>
<feature type="domain" description="SET" evidence="8">
    <location>
        <begin position="554"/>
        <end position="668"/>
    </location>
</feature>
<feature type="domain" description="C2H2-type" evidence="7">
    <location>
        <begin position="811"/>
        <end position="834"/>
    </location>
</feature>
<dbReference type="Pfam" id="PF00096">
    <property type="entry name" value="zf-C2H2"/>
    <property type="match status" value="1"/>
</dbReference>
<name>A0AAJ7DVM5_9HYME</name>
<dbReference type="GO" id="GO:0008170">
    <property type="term" value="F:N-methyltransferase activity"/>
    <property type="evidence" value="ECO:0007669"/>
    <property type="project" value="UniProtKB-ARBA"/>
</dbReference>
<evidence type="ECO:0000256" key="6">
    <source>
        <dbReference type="SAM" id="MobiDB-lite"/>
    </source>
</evidence>
<dbReference type="SMART" id="SM00355">
    <property type="entry name" value="ZnF_C2H2"/>
    <property type="match status" value="6"/>
</dbReference>
<evidence type="ECO:0000259" key="8">
    <source>
        <dbReference type="PROSITE" id="PS50280"/>
    </source>
</evidence>
<dbReference type="PROSITE" id="PS50280">
    <property type="entry name" value="SET"/>
    <property type="match status" value="1"/>
</dbReference>
<feature type="compositionally biased region" description="Low complexity" evidence="6">
    <location>
        <begin position="962"/>
        <end position="977"/>
    </location>
</feature>
<feature type="domain" description="C2H2-type" evidence="7">
    <location>
        <begin position="746"/>
        <end position="773"/>
    </location>
</feature>
<feature type="compositionally biased region" description="Polar residues" evidence="6">
    <location>
        <begin position="978"/>
        <end position="992"/>
    </location>
</feature>
<dbReference type="PROSITE" id="PS50157">
    <property type="entry name" value="ZINC_FINGER_C2H2_2"/>
    <property type="match status" value="6"/>
</dbReference>
<dbReference type="InterPro" id="IPR013087">
    <property type="entry name" value="Znf_C2H2_type"/>
</dbReference>
<feature type="domain" description="C2H2-type" evidence="7">
    <location>
        <begin position="842"/>
        <end position="869"/>
    </location>
</feature>
<dbReference type="RefSeq" id="XP_011498074.1">
    <property type="nucleotide sequence ID" value="XM_011499772.1"/>
</dbReference>
<protein>
    <submittedName>
        <fullName evidence="10">Uncharacterized protein LOC105362345</fullName>
    </submittedName>
</protein>
<dbReference type="InterPro" id="IPR036236">
    <property type="entry name" value="Znf_C2H2_sf"/>
</dbReference>
<dbReference type="PANTHER" id="PTHR24379">
    <property type="entry name" value="KRAB AND ZINC FINGER DOMAIN-CONTAINING"/>
    <property type="match status" value="1"/>
</dbReference>
<feature type="compositionally biased region" description="Basic residues" evidence="6">
    <location>
        <begin position="376"/>
        <end position="392"/>
    </location>
</feature>
<evidence type="ECO:0000256" key="3">
    <source>
        <dbReference type="ARBA" id="ARBA00022771"/>
    </source>
</evidence>
<evidence type="ECO:0000313" key="10">
    <source>
        <dbReference type="RefSeq" id="XP_011498074.1"/>
    </source>
</evidence>
<dbReference type="FunFam" id="3.30.160.60:FF:001636">
    <property type="entry name" value="CLUMA_CG004886, isoform A"/>
    <property type="match status" value="1"/>
</dbReference>
<dbReference type="InterPro" id="IPR046341">
    <property type="entry name" value="SET_dom_sf"/>
</dbReference>
<feature type="compositionally biased region" description="Polar residues" evidence="6">
    <location>
        <begin position="1212"/>
        <end position="1221"/>
    </location>
</feature>
<feature type="domain" description="C2H2-type" evidence="7">
    <location>
        <begin position="717"/>
        <end position="745"/>
    </location>
</feature>
<evidence type="ECO:0000313" key="9">
    <source>
        <dbReference type="Proteomes" id="UP000695007"/>
    </source>
</evidence>
<evidence type="ECO:0000259" key="7">
    <source>
        <dbReference type="PROSITE" id="PS50157"/>
    </source>
</evidence>
<feature type="region of interest" description="Disordered" evidence="6">
    <location>
        <begin position="1212"/>
        <end position="1239"/>
    </location>
</feature>
<dbReference type="PROSITE" id="PS00028">
    <property type="entry name" value="ZINC_FINGER_C2H2_1"/>
    <property type="match status" value="4"/>
</dbReference>
<feature type="region of interest" description="Disordered" evidence="6">
    <location>
        <begin position="962"/>
        <end position="992"/>
    </location>
</feature>
<keyword evidence="3 5" id="KW-0863">Zinc-finger</keyword>
<feature type="region of interest" description="Disordered" evidence="6">
    <location>
        <begin position="148"/>
        <end position="192"/>
    </location>
</feature>
<organism evidence="9 10">
    <name type="scientific">Ceratosolen solmsi marchali</name>
    <dbReference type="NCBI Taxonomy" id="326594"/>
    <lineage>
        <taxon>Eukaryota</taxon>
        <taxon>Metazoa</taxon>
        <taxon>Ecdysozoa</taxon>
        <taxon>Arthropoda</taxon>
        <taxon>Hexapoda</taxon>
        <taxon>Insecta</taxon>
        <taxon>Pterygota</taxon>
        <taxon>Neoptera</taxon>
        <taxon>Endopterygota</taxon>
        <taxon>Hymenoptera</taxon>
        <taxon>Apocrita</taxon>
        <taxon>Proctotrupomorpha</taxon>
        <taxon>Chalcidoidea</taxon>
        <taxon>Agaonidae</taxon>
        <taxon>Agaoninae</taxon>
        <taxon>Ceratosolen</taxon>
    </lineage>
</organism>
<dbReference type="GO" id="GO:0008276">
    <property type="term" value="F:protein methyltransferase activity"/>
    <property type="evidence" value="ECO:0007669"/>
    <property type="project" value="UniProtKB-ARBA"/>
</dbReference>
<dbReference type="Gene3D" id="3.30.160.60">
    <property type="entry name" value="Classic Zinc Finger"/>
    <property type="match status" value="4"/>
</dbReference>
<dbReference type="PANTHER" id="PTHR24379:SF121">
    <property type="entry name" value="C2H2-TYPE DOMAIN-CONTAINING PROTEIN"/>
    <property type="match status" value="1"/>
</dbReference>
<feature type="compositionally biased region" description="Polar residues" evidence="6">
    <location>
        <begin position="148"/>
        <end position="161"/>
    </location>
</feature>
<feature type="domain" description="C2H2-type" evidence="7">
    <location>
        <begin position="870"/>
        <end position="900"/>
    </location>
</feature>
<dbReference type="KEGG" id="csol:105362345"/>
<proteinExistence type="predicted"/>
<feature type="region of interest" description="Disordered" evidence="6">
    <location>
        <begin position="328"/>
        <end position="359"/>
    </location>
</feature>
<evidence type="ECO:0000256" key="1">
    <source>
        <dbReference type="ARBA" id="ARBA00022723"/>
    </source>
</evidence>
<keyword evidence="4" id="KW-0862">Zinc</keyword>
<dbReference type="GO" id="GO:0008270">
    <property type="term" value="F:zinc ion binding"/>
    <property type="evidence" value="ECO:0007669"/>
    <property type="project" value="UniProtKB-KW"/>
</dbReference>